<evidence type="ECO:0000256" key="10">
    <source>
        <dbReference type="SAM" id="SignalP"/>
    </source>
</evidence>
<dbReference type="SMART" id="SM00664">
    <property type="entry name" value="DoH"/>
    <property type="match status" value="1"/>
</dbReference>
<dbReference type="Pfam" id="PF01082">
    <property type="entry name" value="Cu2_monooxygen"/>
    <property type="match status" value="1"/>
</dbReference>
<organism evidence="12 13">
    <name type="scientific">Amphibalanus amphitrite</name>
    <name type="common">Striped barnacle</name>
    <name type="synonym">Balanus amphitrite</name>
    <dbReference type="NCBI Taxonomy" id="1232801"/>
    <lineage>
        <taxon>Eukaryota</taxon>
        <taxon>Metazoa</taxon>
        <taxon>Ecdysozoa</taxon>
        <taxon>Arthropoda</taxon>
        <taxon>Crustacea</taxon>
        <taxon>Multicrustacea</taxon>
        <taxon>Cirripedia</taxon>
        <taxon>Thoracica</taxon>
        <taxon>Thoracicalcarea</taxon>
        <taxon>Balanomorpha</taxon>
        <taxon>Balanoidea</taxon>
        <taxon>Balanidae</taxon>
        <taxon>Amphibalaninae</taxon>
        <taxon>Amphibalanus</taxon>
    </lineage>
</organism>
<dbReference type="Gene3D" id="2.60.40.1210">
    <property type="entry name" value="Cellobiose dehydrogenase, cytochrome domain"/>
    <property type="match status" value="1"/>
</dbReference>
<dbReference type="InterPro" id="IPR028460">
    <property type="entry name" value="Tbh/DBH"/>
</dbReference>
<dbReference type="EMBL" id="VIIS01001732">
    <property type="protein sequence ID" value="KAF0293648.1"/>
    <property type="molecule type" value="Genomic_DNA"/>
</dbReference>
<dbReference type="SUPFAM" id="SSF49742">
    <property type="entry name" value="PHM/PNGase F"/>
    <property type="match status" value="2"/>
</dbReference>
<evidence type="ECO:0000256" key="5">
    <source>
        <dbReference type="ARBA" id="ARBA00023008"/>
    </source>
</evidence>
<proteinExistence type="inferred from homology"/>
<evidence type="ECO:0000256" key="6">
    <source>
        <dbReference type="ARBA" id="ARBA00023033"/>
    </source>
</evidence>
<comment type="cofactor">
    <cofactor evidence="1">
        <name>Cu(2+)</name>
        <dbReference type="ChEBI" id="CHEBI:29036"/>
    </cofactor>
</comment>
<feature type="chain" id="PRO_5025472219" evidence="10">
    <location>
        <begin position="23"/>
        <end position="630"/>
    </location>
</feature>
<gene>
    <name evidence="12" type="primary">moxd1_0</name>
    <name evidence="12" type="ORF">FJT64_008596</name>
</gene>
<feature type="region of interest" description="Disordered" evidence="9">
    <location>
        <begin position="156"/>
        <end position="198"/>
    </location>
</feature>
<keyword evidence="10" id="KW-0732">Signal</keyword>
<dbReference type="GO" id="GO:0030667">
    <property type="term" value="C:secretory granule membrane"/>
    <property type="evidence" value="ECO:0007669"/>
    <property type="project" value="TreeGrafter"/>
</dbReference>
<dbReference type="Pfam" id="PF03351">
    <property type="entry name" value="DOMON"/>
    <property type="match status" value="1"/>
</dbReference>
<comment type="similarity">
    <text evidence="2">Belongs to the copper type II ascorbate-dependent monooxygenase family.</text>
</comment>
<keyword evidence="6 12" id="KW-0503">Monooxygenase</keyword>
<dbReference type="InterPro" id="IPR000323">
    <property type="entry name" value="Cu2_ascorb_mOase_N"/>
</dbReference>
<dbReference type="PANTHER" id="PTHR10157:SF40">
    <property type="entry name" value="MOXD1 HOMOLOG 2"/>
    <property type="match status" value="1"/>
</dbReference>
<dbReference type="PRINTS" id="PR00767">
    <property type="entry name" value="DBMONOXGNASE"/>
</dbReference>
<dbReference type="GO" id="GO:0005615">
    <property type="term" value="C:extracellular space"/>
    <property type="evidence" value="ECO:0007669"/>
    <property type="project" value="TreeGrafter"/>
</dbReference>
<evidence type="ECO:0000256" key="2">
    <source>
        <dbReference type="ARBA" id="ARBA00010676"/>
    </source>
</evidence>
<evidence type="ECO:0000259" key="11">
    <source>
        <dbReference type="PROSITE" id="PS50836"/>
    </source>
</evidence>
<dbReference type="Gene3D" id="2.60.120.310">
    <property type="entry name" value="Copper type II, ascorbate-dependent monooxygenase, N-terminal domain"/>
    <property type="match status" value="1"/>
</dbReference>
<evidence type="ECO:0000256" key="3">
    <source>
        <dbReference type="ARBA" id="ARBA00022723"/>
    </source>
</evidence>
<keyword evidence="8" id="KW-0325">Glycoprotein</keyword>
<dbReference type="InterPro" id="IPR000945">
    <property type="entry name" value="DBH-like"/>
</dbReference>
<dbReference type="GO" id="GO:0042421">
    <property type="term" value="P:norepinephrine biosynthetic process"/>
    <property type="evidence" value="ECO:0007669"/>
    <property type="project" value="TreeGrafter"/>
</dbReference>
<feature type="domain" description="DOMON" evidence="11">
    <location>
        <begin position="35"/>
        <end position="154"/>
    </location>
</feature>
<dbReference type="FunFam" id="2.60.120.310:FF:000004">
    <property type="entry name" value="DBH-like monooxygenase protein 1"/>
    <property type="match status" value="1"/>
</dbReference>
<dbReference type="CDD" id="cd09631">
    <property type="entry name" value="DOMON_DOH"/>
    <property type="match status" value="1"/>
</dbReference>
<sequence length="630" mass="68676">MVLSAVVAVLATLAVSLPAARTQKWDSEAVLAADGSVRIQWRIHDGNFTCQLEATTLGWVGFGLSPTGAMANSDMVVAGVKDGMPYLMDMHSADSYQLIADQRQVSHLVAASENSTRTVVTFTRPLTPSCLPDAVQGENRDITMDTQRVLFAYHESDPEPLGSPQRHQHRGQRSIHLRDPAAGQPPPPPPPPGDPAAAAAQPVVWNVVQHEARLPSESTVYWCRVVRAPQLTTKHHVIKYRPLIQPGSERIVHHMLVYQCSGHDFSDLAVHADGGGGGYRCYSANMPPAARGCRGAIAGWGVGGEDFEYPPDAGYPIGPDHGAEFYILETHYDLQDRTGVVDSSGLEFTLTPQPRREDAAMLIVGHDVSQLQLIPPGQRTLPVAGHCSDECLQLALPDSGVTVFAALPHTHLLGRQIRLRHFQGNTEVLPSIVRDDNYDFNYQQLRHVPPRRVARGDQLTVECVYRSTERQNATLGGRATQEEMCVIFMLYYPAVQLAQCVSTPQKEPLLSALGVSGVRRDGRHDLVVTSPAEFNGLSLQEYANDLDWSDQRLTALSEVAWRGTHVPECYEFGRVVLETTRNTTGYPPGVEPQGWLVRDAVCPQPSRGGSLLVPSVLLGAVVAVSAILGI</sequence>
<dbReference type="GO" id="GO:0005507">
    <property type="term" value="F:copper ion binding"/>
    <property type="evidence" value="ECO:0007669"/>
    <property type="project" value="InterPro"/>
</dbReference>
<dbReference type="AlphaFoldDB" id="A0A6A4VUS3"/>
<dbReference type="PROSITE" id="PS50836">
    <property type="entry name" value="DOMON"/>
    <property type="match status" value="1"/>
</dbReference>
<evidence type="ECO:0000256" key="1">
    <source>
        <dbReference type="ARBA" id="ARBA00001973"/>
    </source>
</evidence>
<feature type="compositionally biased region" description="Pro residues" evidence="9">
    <location>
        <begin position="183"/>
        <end position="194"/>
    </location>
</feature>
<name>A0A6A4VUS3_AMPAM</name>
<evidence type="ECO:0000256" key="8">
    <source>
        <dbReference type="ARBA" id="ARBA00023180"/>
    </source>
</evidence>
<evidence type="ECO:0000256" key="7">
    <source>
        <dbReference type="ARBA" id="ARBA00023157"/>
    </source>
</evidence>
<comment type="caution">
    <text evidence="12">The sequence shown here is derived from an EMBL/GenBank/DDBJ whole genome shotgun (WGS) entry which is preliminary data.</text>
</comment>
<keyword evidence="7" id="KW-1015">Disulfide bond</keyword>
<dbReference type="FunFam" id="2.60.120.230:FF:000001">
    <property type="entry name" value="Monooxygenase, DBH-like 1"/>
    <property type="match status" value="1"/>
</dbReference>
<feature type="compositionally biased region" description="Basic residues" evidence="9">
    <location>
        <begin position="166"/>
        <end position="175"/>
    </location>
</feature>
<protein>
    <submittedName>
        <fullName evidence="12">DBH-like monooxygenase protein 1</fullName>
    </submittedName>
</protein>
<keyword evidence="4" id="KW-0560">Oxidoreductase</keyword>
<dbReference type="InterPro" id="IPR005018">
    <property type="entry name" value="DOMON_domain"/>
</dbReference>
<dbReference type="Proteomes" id="UP000440578">
    <property type="component" value="Unassembled WGS sequence"/>
</dbReference>
<dbReference type="InterPro" id="IPR045266">
    <property type="entry name" value="DOH_DOMON"/>
</dbReference>
<accession>A0A6A4VUS3</accession>
<evidence type="ECO:0000256" key="4">
    <source>
        <dbReference type="ARBA" id="ARBA00023002"/>
    </source>
</evidence>
<keyword evidence="13" id="KW-1185">Reference proteome</keyword>
<dbReference type="GO" id="GO:0042420">
    <property type="term" value="P:dopamine catabolic process"/>
    <property type="evidence" value="ECO:0007669"/>
    <property type="project" value="TreeGrafter"/>
</dbReference>
<dbReference type="Gene3D" id="2.60.120.230">
    <property type="match status" value="1"/>
</dbReference>
<dbReference type="OrthoDB" id="19261at2759"/>
<evidence type="ECO:0000313" key="12">
    <source>
        <dbReference type="EMBL" id="KAF0293648.1"/>
    </source>
</evidence>
<evidence type="ECO:0000313" key="13">
    <source>
        <dbReference type="Proteomes" id="UP000440578"/>
    </source>
</evidence>
<reference evidence="12 13" key="1">
    <citation type="submission" date="2019-07" db="EMBL/GenBank/DDBJ databases">
        <title>Draft genome assembly of a fouling barnacle, Amphibalanus amphitrite (Darwin, 1854): The first reference genome for Thecostraca.</title>
        <authorList>
            <person name="Kim W."/>
        </authorList>
    </citation>
    <scope>NUCLEOTIDE SEQUENCE [LARGE SCALE GENOMIC DNA]</scope>
    <source>
        <strain evidence="12">SNU_AA5</strain>
        <tissue evidence="12">Soma without cirri and trophi</tissue>
    </source>
</reference>
<dbReference type="InterPro" id="IPR036939">
    <property type="entry name" value="Cu2_ascorb_mOase_N_sf"/>
</dbReference>
<feature type="signal peptide" evidence="10">
    <location>
        <begin position="1"/>
        <end position="22"/>
    </location>
</feature>
<evidence type="ECO:0000256" key="9">
    <source>
        <dbReference type="SAM" id="MobiDB-lite"/>
    </source>
</evidence>
<keyword evidence="3" id="KW-0479">Metal-binding</keyword>
<dbReference type="InterPro" id="IPR024548">
    <property type="entry name" value="Cu2_monoox_C"/>
</dbReference>
<dbReference type="Pfam" id="PF03712">
    <property type="entry name" value="Cu2_monoox_C"/>
    <property type="match status" value="1"/>
</dbReference>
<dbReference type="GO" id="GO:0004500">
    <property type="term" value="F:dopamine beta-monooxygenase activity"/>
    <property type="evidence" value="ECO:0007669"/>
    <property type="project" value="InterPro"/>
</dbReference>
<keyword evidence="5" id="KW-0186">Copper</keyword>
<dbReference type="InterPro" id="IPR014784">
    <property type="entry name" value="Cu2_ascorb_mOase-like_C"/>
</dbReference>
<dbReference type="PANTHER" id="PTHR10157">
    <property type="entry name" value="DOPAMINE BETA HYDROXYLASE RELATED"/>
    <property type="match status" value="1"/>
</dbReference>
<dbReference type="InterPro" id="IPR008977">
    <property type="entry name" value="PHM/PNGase_F_dom_sf"/>
</dbReference>
<dbReference type="GO" id="GO:0006589">
    <property type="term" value="P:octopamine biosynthetic process"/>
    <property type="evidence" value="ECO:0007669"/>
    <property type="project" value="TreeGrafter"/>
</dbReference>